<keyword evidence="6" id="KW-0106">Calcium</keyword>
<proteinExistence type="inferred from homology"/>
<dbReference type="EC" id="3.1.6.6" evidence="10"/>
<gene>
    <name evidence="10" type="primary">betC_6</name>
    <name evidence="10" type="ORF">CA13_02720</name>
</gene>
<evidence type="ECO:0000259" key="9">
    <source>
        <dbReference type="Pfam" id="PF00884"/>
    </source>
</evidence>
<evidence type="ECO:0000256" key="7">
    <source>
        <dbReference type="SAM" id="MobiDB-lite"/>
    </source>
</evidence>
<dbReference type="GO" id="GO:0047753">
    <property type="term" value="F:choline-sulfatase activity"/>
    <property type="evidence" value="ECO:0007669"/>
    <property type="project" value="UniProtKB-EC"/>
</dbReference>
<feature type="signal peptide" evidence="8">
    <location>
        <begin position="1"/>
        <end position="23"/>
    </location>
</feature>
<dbReference type="InterPro" id="IPR017850">
    <property type="entry name" value="Alkaline_phosphatase_core_sf"/>
</dbReference>
<sequence precursor="true">MPARTRYLFCLCFSLLGIGNLDAADQRPNVILIICDDLNDYVEGFGGHPQAKTPNIARLARSGVTFTQAHCNIPICGPSRASLFTGVYPHNSGCFGFTKWDQYEVLKNSRTIMDHFRAEGYQTLGTGKLMHHMVRQEWKQYGNPADYGPFAFDGENKIAHPDVPAPYRDIGTIDGSFGPLVNLTGRKTADGKPVSWLTGNWANNRQLRVDSPNDRDATADELNGQWATTELLARADKPGRQPFFMGVGFIRPHTPLIVPQRFFDMFPLDSIELPVIRPGDVMDTYAKTVRGIPEGADGDRSEDMGTRLFHTLVQSYPSQDDALRHFIQAYLASVASVDEQIGRILDAVDNSSLRDNTIIILTSDHGWGMGEKDYLYKNSLWQESTRVPLIIRASGVARTKGVSSQPVSLIDIYPTLIDLCGLSGETKKSGKGHSLDGYSLKPLLEDPENGEWSGPRSALTALYVWRMKYDPSRESYSLRSRDWRYIRYENGKEELYFTKDDPHEWTNLAANDVHAETLLTFRSELMMRVPAEGSATPPQPAFQPKKPVAKKPDSTLSGEAWKDKYFAKHPAADTDKDGVLTWPEYNTYRAEFDPVPKK</sequence>
<feature type="chain" id="PRO_5022693139" evidence="8">
    <location>
        <begin position="24"/>
        <end position="598"/>
    </location>
</feature>
<dbReference type="InterPro" id="IPR000917">
    <property type="entry name" value="Sulfatase_N"/>
</dbReference>
<evidence type="ECO:0000256" key="3">
    <source>
        <dbReference type="ARBA" id="ARBA00022723"/>
    </source>
</evidence>
<evidence type="ECO:0000313" key="10">
    <source>
        <dbReference type="EMBL" id="TWT78875.1"/>
    </source>
</evidence>
<evidence type="ECO:0000256" key="5">
    <source>
        <dbReference type="ARBA" id="ARBA00022801"/>
    </source>
</evidence>
<dbReference type="PROSITE" id="PS00018">
    <property type="entry name" value="EF_HAND_1"/>
    <property type="match status" value="1"/>
</dbReference>
<dbReference type="Proteomes" id="UP000315010">
    <property type="component" value="Unassembled WGS sequence"/>
</dbReference>
<dbReference type="GO" id="GO:0046872">
    <property type="term" value="F:metal ion binding"/>
    <property type="evidence" value="ECO:0007669"/>
    <property type="project" value="UniProtKB-KW"/>
</dbReference>
<evidence type="ECO:0000256" key="6">
    <source>
        <dbReference type="ARBA" id="ARBA00022837"/>
    </source>
</evidence>
<dbReference type="PANTHER" id="PTHR45953:SF1">
    <property type="entry name" value="IDURONATE 2-SULFATASE"/>
    <property type="match status" value="1"/>
</dbReference>
<comment type="cofactor">
    <cofactor evidence="1">
        <name>Ca(2+)</name>
        <dbReference type="ChEBI" id="CHEBI:29108"/>
    </cofactor>
</comment>
<keyword evidence="3" id="KW-0479">Metal-binding</keyword>
<dbReference type="PROSITE" id="PS00523">
    <property type="entry name" value="SULFATASE_1"/>
    <property type="match status" value="1"/>
</dbReference>
<organism evidence="10 11">
    <name type="scientific">Novipirellula herctigrandis</name>
    <dbReference type="NCBI Taxonomy" id="2527986"/>
    <lineage>
        <taxon>Bacteria</taxon>
        <taxon>Pseudomonadati</taxon>
        <taxon>Planctomycetota</taxon>
        <taxon>Planctomycetia</taxon>
        <taxon>Pirellulales</taxon>
        <taxon>Pirellulaceae</taxon>
        <taxon>Novipirellula</taxon>
    </lineage>
</organism>
<dbReference type="EMBL" id="SJPJ01000001">
    <property type="protein sequence ID" value="TWT78875.1"/>
    <property type="molecule type" value="Genomic_DNA"/>
</dbReference>
<accession>A0A5C5YV75</accession>
<keyword evidence="5 10" id="KW-0378">Hydrolase</keyword>
<evidence type="ECO:0000256" key="1">
    <source>
        <dbReference type="ARBA" id="ARBA00001913"/>
    </source>
</evidence>
<dbReference type="OrthoDB" id="9803751at2"/>
<dbReference type="InterPro" id="IPR018247">
    <property type="entry name" value="EF_Hand_1_Ca_BS"/>
</dbReference>
<dbReference type="SUPFAM" id="SSF53649">
    <property type="entry name" value="Alkaline phosphatase-like"/>
    <property type="match status" value="1"/>
</dbReference>
<comment type="similarity">
    <text evidence="2">Belongs to the sulfatase family.</text>
</comment>
<reference evidence="10 11" key="1">
    <citation type="submission" date="2019-02" db="EMBL/GenBank/DDBJ databases">
        <title>Deep-cultivation of Planctomycetes and their phenomic and genomic characterization uncovers novel biology.</title>
        <authorList>
            <person name="Wiegand S."/>
            <person name="Jogler M."/>
            <person name="Boedeker C."/>
            <person name="Pinto D."/>
            <person name="Vollmers J."/>
            <person name="Rivas-Marin E."/>
            <person name="Kohn T."/>
            <person name="Peeters S.H."/>
            <person name="Heuer A."/>
            <person name="Rast P."/>
            <person name="Oberbeckmann S."/>
            <person name="Bunk B."/>
            <person name="Jeske O."/>
            <person name="Meyerdierks A."/>
            <person name="Storesund J.E."/>
            <person name="Kallscheuer N."/>
            <person name="Luecker S."/>
            <person name="Lage O.M."/>
            <person name="Pohl T."/>
            <person name="Merkel B.J."/>
            <person name="Hornburger P."/>
            <person name="Mueller R.-W."/>
            <person name="Bruemmer F."/>
            <person name="Labrenz M."/>
            <person name="Spormann A.M."/>
            <person name="Op Den Camp H."/>
            <person name="Overmann J."/>
            <person name="Amann R."/>
            <person name="Jetten M.S.M."/>
            <person name="Mascher T."/>
            <person name="Medema M.H."/>
            <person name="Devos D.P."/>
            <person name="Kaster A.-K."/>
            <person name="Ovreas L."/>
            <person name="Rohde M."/>
            <person name="Galperin M.Y."/>
            <person name="Jogler C."/>
        </authorList>
    </citation>
    <scope>NUCLEOTIDE SEQUENCE [LARGE SCALE GENOMIC DNA]</scope>
    <source>
        <strain evidence="10 11">CA13</strain>
    </source>
</reference>
<dbReference type="InterPro" id="IPR035874">
    <property type="entry name" value="IDS"/>
</dbReference>
<comment type="caution">
    <text evidence="10">The sequence shown here is derived from an EMBL/GenBank/DDBJ whole genome shotgun (WGS) entry which is preliminary data.</text>
</comment>
<dbReference type="CDD" id="cd16030">
    <property type="entry name" value="iduronate-2-sulfatase"/>
    <property type="match status" value="1"/>
</dbReference>
<dbReference type="InterPro" id="IPR024607">
    <property type="entry name" value="Sulfatase_CS"/>
</dbReference>
<dbReference type="GO" id="GO:0004423">
    <property type="term" value="F:iduronate-2-sulfatase activity"/>
    <property type="evidence" value="ECO:0007669"/>
    <property type="project" value="InterPro"/>
</dbReference>
<evidence type="ECO:0000313" key="11">
    <source>
        <dbReference type="Proteomes" id="UP000315010"/>
    </source>
</evidence>
<name>A0A5C5YV75_9BACT</name>
<dbReference type="RefSeq" id="WP_146394010.1">
    <property type="nucleotide sequence ID" value="NZ_SJPJ01000001.1"/>
</dbReference>
<dbReference type="GO" id="GO:0005737">
    <property type="term" value="C:cytoplasm"/>
    <property type="evidence" value="ECO:0007669"/>
    <property type="project" value="TreeGrafter"/>
</dbReference>
<feature type="domain" description="Sulfatase N-terminal" evidence="9">
    <location>
        <begin position="28"/>
        <end position="421"/>
    </location>
</feature>
<feature type="region of interest" description="Disordered" evidence="7">
    <location>
        <begin position="531"/>
        <end position="556"/>
    </location>
</feature>
<keyword evidence="4 8" id="KW-0732">Signal</keyword>
<dbReference type="PANTHER" id="PTHR45953">
    <property type="entry name" value="IDURONATE 2-SULFATASE"/>
    <property type="match status" value="1"/>
</dbReference>
<evidence type="ECO:0000256" key="2">
    <source>
        <dbReference type="ARBA" id="ARBA00008779"/>
    </source>
</evidence>
<protein>
    <submittedName>
        <fullName evidence="10">Choline-sulfatase</fullName>
        <ecNumber evidence="10">3.1.6.6</ecNumber>
    </submittedName>
</protein>
<evidence type="ECO:0000256" key="4">
    <source>
        <dbReference type="ARBA" id="ARBA00022729"/>
    </source>
</evidence>
<dbReference type="Gene3D" id="3.40.720.10">
    <property type="entry name" value="Alkaline Phosphatase, subunit A"/>
    <property type="match status" value="1"/>
</dbReference>
<dbReference type="AlphaFoldDB" id="A0A5C5YV75"/>
<dbReference type="Pfam" id="PF00884">
    <property type="entry name" value="Sulfatase"/>
    <property type="match status" value="1"/>
</dbReference>
<evidence type="ECO:0000256" key="8">
    <source>
        <dbReference type="SAM" id="SignalP"/>
    </source>
</evidence>
<keyword evidence="11" id="KW-1185">Reference proteome</keyword>